<evidence type="ECO:0000256" key="6">
    <source>
        <dbReference type="ARBA" id="ARBA00022552"/>
    </source>
</evidence>
<dbReference type="SUPFAM" id="SSF88697">
    <property type="entry name" value="PUA domain-like"/>
    <property type="match status" value="1"/>
</dbReference>
<dbReference type="NCBIfam" id="TIGR00046">
    <property type="entry name" value="RsmE family RNA methyltransferase"/>
    <property type="match status" value="1"/>
</dbReference>
<evidence type="ECO:0000259" key="13">
    <source>
        <dbReference type="Pfam" id="PF04452"/>
    </source>
</evidence>
<evidence type="ECO:0000256" key="11">
    <source>
        <dbReference type="ARBA" id="ARBA00047944"/>
    </source>
</evidence>
<dbReference type="NCBIfam" id="NF008691">
    <property type="entry name" value="PRK11713.1-4"/>
    <property type="match status" value="1"/>
</dbReference>
<evidence type="ECO:0000256" key="5">
    <source>
        <dbReference type="ARBA" id="ARBA00022490"/>
    </source>
</evidence>
<accession>A0A940P2Q8</accession>
<dbReference type="InterPro" id="IPR015947">
    <property type="entry name" value="PUA-like_sf"/>
</dbReference>
<evidence type="ECO:0000256" key="2">
    <source>
        <dbReference type="ARBA" id="ARBA00005528"/>
    </source>
</evidence>
<evidence type="ECO:0000256" key="8">
    <source>
        <dbReference type="ARBA" id="ARBA00022679"/>
    </source>
</evidence>
<comment type="similarity">
    <text evidence="2 12">Belongs to the RNA methyltransferase RsmE family.</text>
</comment>
<dbReference type="PANTHER" id="PTHR30027:SF3">
    <property type="entry name" value="16S RRNA (URACIL(1498)-N(3))-METHYLTRANSFERASE"/>
    <property type="match status" value="1"/>
</dbReference>
<dbReference type="RefSeq" id="WP_209524866.1">
    <property type="nucleotide sequence ID" value="NZ_JAEEGA010000002.1"/>
</dbReference>
<keyword evidence="5 12" id="KW-0963">Cytoplasm</keyword>
<evidence type="ECO:0000313" key="15">
    <source>
        <dbReference type="EMBL" id="MBP1039965.1"/>
    </source>
</evidence>
<dbReference type="InterPro" id="IPR006700">
    <property type="entry name" value="RsmE"/>
</dbReference>
<dbReference type="InterPro" id="IPR029026">
    <property type="entry name" value="tRNA_m1G_MTases_N"/>
</dbReference>
<dbReference type="CDD" id="cd18084">
    <property type="entry name" value="RsmE-like"/>
    <property type="match status" value="1"/>
</dbReference>
<evidence type="ECO:0000256" key="7">
    <source>
        <dbReference type="ARBA" id="ARBA00022603"/>
    </source>
</evidence>
<reference evidence="15" key="1">
    <citation type="submission" date="2020-12" db="EMBL/GenBank/DDBJ databases">
        <title>Vagococcus allomyrinae sp. nov. and Enterococcus lavae sp. nov., isolated from the larvae of Allomyrina dichotoma.</title>
        <authorList>
            <person name="Lee S.D."/>
        </authorList>
    </citation>
    <scope>NUCLEOTIDE SEQUENCE</scope>
    <source>
        <strain evidence="15">BWB3-3</strain>
    </source>
</reference>
<dbReference type="PIRSF" id="PIRSF015601">
    <property type="entry name" value="MTase_slr0722"/>
    <property type="match status" value="1"/>
</dbReference>
<evidence type="ECO:0000256" key="3">
    <source>
        <dbReference type="ARBA" id="ARBA00012328"/>
    </source>
</evidence>
<evidence type="ECO:0000256" key="12">
    <source>
        <dbReference type="PIRNR" id="PIRNR015601"/>
    </source>
</evidence>
<keyword evidence="6 12" id="KW-0698">rRNA processing</keyword>
<name>A0A940P2Q8_9ENTE</name>
<dbReference type="SUPFAM" id="SSF75217">
    <property type="entry name" value="alpha/beta knot"/>
    <property type="match status" value="1"/>
</dbReference>
<dbReference type="InterPro" id="IPR046887">
    <property type="entry name" value="RsmE_PUA-like"/>
</dbReference>
<sequence length="253" mass="28485">MQRYFVEQAYTEMVAEGFSLEGEDYHHAINVMRMKEGDQCYLVFQDEVAIKAEVTQILTEKVLLREVAREEQTKELPIHVTIACGYPKGDKLELVVQKGTELGAHNFIGFPSQTSVVKWDGKKLGKRQDRLSKIAKEAAEQSHRQVQPTVTMFEQSALFFESFSGYDQILVAYEEAAKIGEKAQLVRTIQEMKRGQKLLVLVGPEGGFSAKEVSYFESLGAHVCGLGPRILRAETAPLYLLSAISYQFDLLQV</sequence>
<keyword evidence="7 12" id="KW-0489">Methyltransferase</keyword>
<comment type="caution">
    <text evidence="15">The sequence shown here is derived from an EMBL/GenBank/DDBJ whole genome shotgun (WGS) entry which is preliminary data.</text>
</comment>
<proteinExistence type="inferred from homology"/>
<keyword evidence="8 12" id="KW-0808">Transferase</keyword>
<dbReference type="Gene3D" id="2.40.240.20">
    <property type="entry name" value="Hypothetical PUA domain-like, domain 1"/>
    <property type="match status" value="1"/>
</dbReference>
<evidence type="ECO:0000256" key="10">
    <source>
        <dbReference type="ARBA" id="ARBA00025699"/>
    </source>
</evidence>
<dbReference type="GO" id="GO:0005737">
    <property type="term" value="C:cytoplasm"/>
    <property type="evidence" value="ECO:0007669"/>
    <property type="project" value="UniProtKB-SubCell"/>
</dbReference>
<dbReference type="InterPro" id="IPR046886">
    <property type="entry name" value="RsmE_MTase_dom"/>
</dbReference>
<keyword evidence="9 12" id="KW-0949">S-adenosyl-L-methionine</keyword>
<dbReference type="Pfam" id="PF20260">
    <property type="entry name" value="PUA_4"/>
    <property type="match status" value="1"/>
</dbReference>
<comment type="function">
    <text evidence="10 12">Specifically methylates the N3 position of the uracil ring of uridine 1498 (m3U1498) in 16S rRNA. Acts on the fully assembled 30S ribosomal subunit.</text>
</comment>
<dbReference type="GO" id="GO:0070042">
    <property type="term" value="F:rRNA (uridine-N3-)-methyltransferase activity"/>
    <property type="evidence" value="ECO:0007669"/>
    <property type="project" value="TreeGrafter"/>
</dbReference>
<keyword evidence="16" id="KW-1185">Reference proteome</keyword>
<dbReference type="AlphaFoldDB" id="A0A940P2Q8"/>
<evidence type="ECO:0000256" key="9">
    <source>
        <dbReference type="ARBA" id="ARBA00022691"/>
    </source>
</evidence>
<evidence type="ECO:0000313" key="16">
    <source>
        <dbReference type="Proteomes" id="UP000674938"/>
    </source>
</evidence>
<feature type="domain" description="Ribosomal RNA small subunit methyltransferase E PUA-like" evidence="14">
    <location>
        <begin position="20"/>
        <end position="60"/>
    </location>
</feature>
<comment type="subcellular location">
    <subcellularLocation>
        <location evidence="1 12">Cytoplasm</location>
    </subcellularLocation>
</comment>
<organism evidence="15 16">
    <name type="scientific">Vagococcus allomyrinae</name>
    <dbReference type="NCBI Taxonomy" id="2794353"/>
    <lineage>
        <taxon>Bacteria</taxon>
        <taxon>Bacillati</taxon>
        <taxon>Bacillota</taxon>
        <taxon>Bacilli</taxon>
        <taxon>Lactobacillales</taxon>
        <taxon>Enterococcaceae</taxon>
        <taxon>Vagococcus</taxon>
    </lineage>
</organism>
<protein>
    <recommendedName>
        <fullName evidence="4 12">Ribosomal RNA small subunit methyltransferase E</fullName>
        <ecNumber evidence="3 12">2.1.1.193</ecNumber>
    </recommendedName>
</protein>
<dbReference type="Gene3D" id="3.40.1280.10">
    <property type="match status" value="1"/>
</dbReference>
<dbReference type="GO" id="GO:0070475">
    <property type="term" value="P:rRNA base methylation"/>
    <property type="evidence" value="ECO:0007669"/>
    <property type="project" value="TreeGrafter"/>
</dbReference>
<dbReference type="EMBL" id="JAEEGA010000002">
    <property type="protein sequence ID" value="MBP1039965.1"/>
    <property type="molecule type" value="Genomic_DNA"/>
</dbReference>
<comment type="catalytic activity">
    <reaction evidence="11 12">
        <text>uridine(1498) in 16S rRNA + S-adenosyl-L-methionine = N(3)-methyluridine(1498) in 16S rRNA + S-adenosyl-L-homocysteine + H(+)</text>
        <dbReference type="Rhea" id="RHEA:42920"/>
        <dbReference type="Rhea" id="RHEA-COMP:10283"/>
        <dbReference type="Rhea" id="RHEA-COMP:10284"/>
        <dbReference type="ChEBI" id="CHEBI:15378"/>
        <dbReference type="ChEBI" id="CHEBI:57856"/>
        <dbReference type="ChEBI" id="CHEBI:59789"/>
        <dbReference type="ChEBI" id="CHEBI:65315"/>
        <dbReference type="ChEBI" id="CHEBI:74502"/>
        <dbReference type="EC" id="2.1.1.193"/>
    </reaction>
</comment>
<evidence type="ECO:0000256" key="4">
    <source>
        <dbReference type="ARBA" id="ARBA00013673"/>
    </source>
</evidence>
<evidence type="ECO:0000259" key="14">
    <source>
        <dbReference type="Pfam" id="PF20260"/>
    </source>
</evidence>
<evidence type="ECO:0000256" key="1">
    <source>
        <dbReference type="ARBA" id="ARBA00004496"/>
    </source>
</evidence>
<dbReference type="InterPro" id="IPR029028">
    <property type="entry name" value="Alpha/beta_knot_MTases"/>
</dbReference>
<dbReference type="Pfam" id="PF04452">
    <property type="entry name" value="Methyltrans_RNA"/>
    <property type="match status" value="1"/>
</dbReference>
<dbReference type="PANTHER" id="PTHR30027">
    <property type="entry name" value="RIBOSOMAL RNA SMALL SUBUNIT METHYLTRANSFERASE E"/>
    <property type="match status" value="1"/>
</dbReference>
<dbReference type="Proteomes" id="UP000674938">
    <property type="component" value="Unassembled WGS sequence"/>
</dbReference>
<dbReference type="EC" id="2.1.1.193" evidence="3 12"/>
<gene>
    <name evidence="15" type="ORF">I6N95_02960</name>
</gene>
<feature type="domain" description="Ribosomal RNA small subunit methyltransferase E methyltransferase" evidence="13">
    <location>
        <begin position="74"/>
        <end position="245"/>
    </location>
</feature>